<dbReference type="OrthoDB" id="1706305at2"/>
<organism evidence="3 4">
    <name type="scientific">Caldisalinibacter kiritimatiensis</name>
    <dbReference type="NCBI Taxonomy" id="1304284"/>
    <lineage>
        <taxon>Bacteria</taxon>
        <taxon>Bacillati</taxon>
        <taxon>Bacillota</taxon>
        <taxon>Tissierellia</taxon>
        <taxon>Tissierellales</taxon>
        <taxon>Thermohalobacteraceae</taxon>
        <taxon>Caldisalinibacter</taxon>
    </lineage>
</organism>
<comment type="caution">
    <text evidence="3">The sequence shown here is derived from an EMBL/GenBank/DDBJ whole genome shotgun (WGS) entry which is preliminary data.</text>
</comment>
<dbReference type="RefSeq" id="WP_006313179.1">
    <property type="nucleotide sequence ID" value="NZ_ARZA01000163.1"/>
</dbReference>
<evidence type="ECO:0000259" key="1">
    <source>
        <dbReference type="Pfam" id="PF01609"/>
    </source>
</evidence>
<dbReference type="InterPro" id="IPR002559">
    <property type="entry name" value="Transposase_11"/>
</dbReference>
<dbReference type="InterPro" id="IPR008490">
    <property type="entry name" value="Transposase_InsH_N"/>
</dbReference>
<dbReference type="Proteomes" id="UP000013378">
    <property type="component" value="Unassembled WGS sequence"/>
</dbReference>
<evidence type="ECO:0000313" key="3">
    <source>
        <dbReference type="EMBL" id="EOD00483.1"/>
    </source>
</evidence>
<accession>R1ATQ8</accession>
<dbReference type="GO" id="GO:0003677">
    <property type="term" value="F:DNA binding"/>
    <property type="evidence" value="ECO:0007669"/>
    <property type="project" value="InterPro"/>
</dbReference>
<dbReference type="GO" id="GO:0004803">
    <property type="term" value="F:transposase activity"/>
    <property type="evidence" value="ECO:0007669"/>
    <property type="project" value="InterPro"/>
</dbReference>
<name>R1ATQ8_9FIRM</name>
<sequence length="472" mass="54612">MKALKNQLSFSNFTDEFDKLIEKDKPKLIKLFEEFINISELIPQSFYDSYYSKMGRSRDYHLSSMISALILQKLFSIPETTLLITFLEFSEELRDFCGFNNVPHESQFSRFKTNFYTEINQMFHKLVDITEPICEKINSELSNILISDTTGFEAYVKENNPKFFESILRAAKQYAKQNDDDNFNPHNLAYSQMPKKASSNPDIKLTYLNGHFGYYQKSNIVTNGLGIVRHIDFYDFNLEEDSESPSKIKDKYDSKTLISVLKNYFTLHPNFTYKYFLGDSGFDAYDNYKYLYADKHMIPIIPINPRNTSNLPKPGFNEYGIPTCPYNSSLEMKFDGITREKGRADRIKYLCPKSKKTKINGKTEYILNCDNPCTDSKCGRIIQVGVNKNYRLNSVIPRDSEKWKSLYKIRTVCERAIAQLKSLMCLKASKLRNSTSIKSDVLLAGITQLIALIILYKSNQVKRPRAIKSLVA</sequence>
<dbReference type="PATRIC" id="fig|1304284.3.peg.1439"/>
<evidence type="ECO:0000259" key="2">
    <source>
        <dbReference type="Pfam" id="PF05598"/>
    </source>
</evidence>
<evidence type="ECO:0000313" key="4">
    <source>
        <dbReference type="Proteomes" id="UP000013378"/>
    </source>
</evidence>
<dbReference type="Pfam" id="PF05598">
    <property type="entry name" value="DUF772"/>
    <property type="match status" value="1"/>
</dbReference>
<dbReference type="GO" id="GO:0006313">
    <property type="term" value="P:DNA transposition"/>
    <property type="evidence" value="ECO:0007669"/>
    <property type="project" value="InterPro"/>
</dbReference>
<proteinExistence type="predicted"/>
<protein>
    <submittedName>
        <fullName evidence="3">Transposase</fullName>
    </submittedName>
</protein>
<dbReference type="Pfam" id="PF01609">
    <property type="entry name" value="DDE_Tnp_1"/>
    <property type="match status" value="1"/>
</dbReference>
<dbReference type="AlphaFoldDB" id="R1ATQ8"/>
<feature type="domain" description="Transposase IS4-like" evidence="1">
    <location>
        <begin position="250"/>
        <end position="442"/>
    </location>
</feature>
<reference evidence="3 4" key="1">
    <citation type="journal article" date="2015" name="Geomicrobiol. J.">
        <title>Caldisalinibacter kiritimatiensis gen. nov., sp. nov., a moderately thermohalophilic thiosulfate-reducing bacterium from a hypersaline microbial mat.</title>
        <authorList>
            <person name="Ben Hania W."/>
            <person name="Joseph M."/>
            <person name="Fiebig A."/>
            <person name="Bunk B."/>
            <person name="Klenk H.-P."/>
            <person name="Fardeau M.-L."/>
            <person name="Spring S."/>
        </authorList>
    </citation>
    <scope>NUCLEOTIDE SEQUENCE [LARGE SCALE GENOMIC DNA]</scope>
    <source>
        <strain evidence="3 4">L21-TH-D2</strain>
    </source>
</reference>
<gene>
    <name evidence="3" type="ORF">L21TH_1470</name>
</gene>
<feature type="domain" description="Transposase InsH N-terminal" evidence="2">
    <location>
        <begin position="17"/>
        <end position="113"/>
    </location>
</feature>
<keyword evidence="4" id="KW-1185">Reference proteome</keyword>
<dbReference type="eggNOG" id="COG3039">
    <property type="taxonomic scope" value="Bacteria"/>
</dbReference>
<dbReference type="EMBL" id="ARZA01000163">
    <property type="protein sequence ID" value="EOD00483.1"/>
    <property type="molecule type" value="Genomic_DNA"/>
</dbReference>